<evidence type="ECO:0000313" key="1">
    <source>
        <dbReference type="EMBL" id="CAI9975187.1"/>
    </source>
</evidence>
<comment type="caution">
    <text evidence="1">The sequence shown here is derived from an EMBL/GenBank/DDBJ whole genome shotgun (WGS) entry which is preliminary data.</text>
</comment>
<evidence type="ECO:0000313" key="3">
    <source>
        <dbReference type="Proteomes" id="UP001642409"/>
    </source>
</evidence>
<name>A0AA86REW5_9EUKA</name>
<evidence type="ECO:0000313" key="2">
    <source>
        <dbReference type="EMBL" id="CAL6089056.1"/>
    </source>
</evidence>
<keyword evidence="3" id="KW-1185">Reference proteome</keyword>
<dbReference type="EMBL" id="CAXDID020000414">
    <property type="protein sequence ID" value="CAL6089056.1"/>
    <property type="molecule type" value="Genomic_DNA"/>
</dbReference>
<gene>
    <name evidence="1" type="ORF">HINF_LOCUS62832</name>
    <name evidence="2" type="ORF">HINF_LOCUS64541</name>
</gene>
<organism evidence="1">
    <name type="scientific">Hexamita inflata</name>
    <dbReference type="NCBI Taxonomy" id="28002"/>
    <lineage>
        <taxon>Eukaryota</taxon>
        <taxon>Metamonada</taxon>
        <taxon>Diplomonadida</taxon>
        <taxon>Hexamitidae</taxon>
        <taxon>Hexamitinae</taxon>
        <taxon>Hexamita</taxon>
    </lineage>
</organism>
<reference evidence="2 3" key="2">
    <citation type="submission" date="2024-07" db="EMBL/GenBank/DDBJ databases">
        <authorList>
            <person name="Akdeniz Z."/>
        </authorList>
    </citation>
    <scope>NUCLEOTIDE SEQUENCE [LARGE SCALE GENOMIC DNA]</scope>
</reference>
<protein>
    <submittedName>
        <fullName evidence="2">Hypothetical_protein</fullName>
    </submittedName>
</protein>
<accession>A0AA86REW5</accession>
<dbReference type="AlphaFoldDB" id="A0AA86REW5"/>
<dbReference type="EMBL" id="CATOUU010001164">
    <property type="protein sequence ID" value="CAI9975187.1"/>
    <property type="molecule type" value="Genomic_DNA"/>
</dbReference>
<reference evidence="1" key="1">
    <citation type="submission" date="2023-06" db="EMBL/GenBank/DDBJ databases">
        <authorList>
            <person name="Kurt Z."/>
        </authorList>
    </citation>
    <scope>NUCLEOTIDE SEQUENCE</scope>
</reference>
<dbReference type="Proteomes" id="UP001642409">
    <property type="component" value="Unassembled WGS sequence"/>
</dbReference>
<proteinExistence type="predicted"/>
<sequence>MSLQIDHIFSLPKTKIFQYSVYIWQTIVLCIITIEQEFCFNKYRKLHYQVDKVQIQICLNFRLNCQQIQFSNLKAATQLYQIKRLRKRTRTGFDLLLVVVYSFLCSVSLRCWEHAIQIHMENLVDCPLFRCIWSQLVILQAFSRHIYFVE</sequence>